<proteinExistence type="predicted"/>
<reference evidence="2" key="2">
    <citation type="journal article" date="2007" name="Science">
        <title>Draft genome sequence of the sexually transmitted pathogen Trichomonas vaginalis.</title>
        <authorList>
            <person name="Carlton J.M."/>
            <person name="Hirt R.P."/>
            <person name="Silva J.C."/>
            <person name="Delcher A.L."/>
            <person name="Schatz M."/>
            <person name="Zhao Q."/>
            <person name="Wortman J.R."/>
            <person name="Bidwell S.L."/>
            <person name="Alsmark U.C.M."/>
            <person name="Besteiro S."/>
            <person name="Sicheritz-Ponten T."/>
            <person name="Noel C.J."/>
            <person name="Dacks J.B."/>
            <person name="Foster P.G."/>
            <person name="Simillion C."/>
            <person name="Van de Peer Y."/>
            <person name="Miranda-Saavedra D."/>
            <person name="Barton G.J."/>
            <person name="Westrop G.D."/>
            <person name="Mueller S."/>
            <person name="Dessi D."/>
            <person name="Fiori P.L."/>
            <person name="Ren Q."/>
            <person name="Paulsen I."/>
            <person name="Zhang H."/>
            <person name="Bastida-Corcuera F.D."/>
            <person name="Simoes-Barbosa A."/>
            <person name="Brown M.T."/>
            <person name="Hayes R.D."/>
            <person name="Mukherjee M."/>
            <person name="Okumura C.Y."/>
            <person name="Schneider R."/>
            <person name="Smith A.J."/>
            <person name="Vanacova S."/>
            <person name="Villalvazo M."/>
            <person name="Haas B.J."/>
            <person name="Pertea M."/>
            <person name="Feldblyum T.V."/>
            <person name="Utterback T.R."/>
            <person name="Shu C.L."/>
            <person name="Osoegawa K."/>
            <person name="de Jong P.J."/>
            <person name="Hrdy I."/>
            <person name="Horvathova L."/>
            <person name="Zubacova Z."/>
            <person name="Dolezal P."/>
            <person name="Malik S.B."/>
            <person name="Logsdon J.M. Jr."/>
            <person name="Henze K."/>
            <person name="Gupta A."/>
            <person name="Wang C.C."/>
            <person name="Dunne R.L."/>
            <person name="Upcroft J.A."/>
            <person name="Upcroft P."/>
            <person name="White O."/>
            <person name="Salzberg S.L."/>
            <person name="Tang P."/>
            <person name="Chiu C.-H."/>
            <person name="Lee Y.-S."/>
            <person name="Embley T.M."/>
            <person name="Coombs G.H."/>
            <person name="Mottram J.C."/>
            <person name="Tachezy J."/>
            <person name="Fraser-Liggett C.M."/>
            <person name="Johnson P.J."/>
        </authorList>
    </citation>
    <scope>NUCLEOTIDE SEQUENCE [LARGE SCALE GENOMIC DNA]</scope>
    <source>
        <strain evidence="2">G3</strain>
    </source>
</reference>
<dbReference type="RefSeq" id="XP_001306489.1">
    <property type="nucleotide sequence ID" value="XM_001306488.1"/>
</dbReference>
<dbReference type="KEGG" id="tva:4751280"/>
<protein>
    <submittedName>
        <fullName evidence="2">Uncharacterized protein</fullName>
    </submittedName>
</protein>
<dbReference type="EMBL" id="DS113905">
    <property type="protein sequence ID" value="EAX93559.1"/>
    <property type="molecule type" value="Genomic_DNA"/>
</dbReference>
<evidence type="ECO:0000256" key="1">
    <source>
        <dbReference type="SAM" id="MobiDB-lite"/>
    </source>
</evidence>
<dbReference type="InParanoid" id="A2FNF1"/>
<accession>A2FNF1</accession>
<dbReference type="VEuPathDB" id="TrichDB:TVAG_361140"/>
<dbReference type="InterPro" id="IPR011989">
    <property type="entry name" value="ARM-like"/>
</dbReference>
<sequence>MNVKDSIEDHEIESSSDNDDEITPHEFADVIQTIITSYSESNLDEFKTKLILSTEHCETTESDVTCIIEEYDFHVFLNTILREIDDADLLLQILRAIESLLYVNRKFTDYYISSGLLDILANLIKPPISYNCTEALQILSLFILDYPDRFKEFYTIAPLSTIYEIFLSIGTQHIKIDGQLSSLISKYIEYYSKTDLSSLEVSQIIEIAKFILSLDLEGSNTIIVSIMHMISNDCYSIEQFFKDQILDFFSSYYESPDEKKVLHITKMFKVLLSKNDFPNSEFPLGSFMKILESSTSNKITKEVCQLFQIYFEKNNIESVLQTNILEVLSGLIDAESTNYASIIEISMLIFKIFKRLDNSLISQLISNEIIYAFSILLNCENREVINESLQMIQRITSLFEANGQLGDLLPVFDKIDLLSALENIDPDDDEQEELIELITDKINSS</sequence>
<dbReference type="VEuPathDB" id="TrichDB:TVAGG3_0872610"/>
<evidence type="ECO:0000313" key="2">
    <source>
        <dbReference type="EMBL" id="EAX93559.1"/>
    </source>
</evidence>
<feature type="compositionally biased region" description="Basic and acidic residues" evidence="1">
    <location>
        <begin position="1"/>
        <end position="13"/>
    </location>
</feature>
<dbReference type="Proteomes" id="UP000001542">
    <property type="component" value="Unassembled WGS sequence"/>
</dbReference>
<dbReference type="AlphaFoldDB" id="A2FNF1"/>
<dbReference type="SUPFAM" id="SSF48371">
    <property type="entry name" value="ARM repeat"/>
    <property type="match status" value="1"/>
</dbReference>
<evidence type="ECO:0000313" key="3">
    <source>
        <dbReference type="Proteomes" id="UP000001542"/>
    </source>
</evidence>
<reference evidence="2" key="1">
    <citation type="submission" date="2006-10" db="EMBL/GenBank/DDBJ databases">
        <authorList>
            <person name="Amadeo P."/>
            <person name="Zhao Q."/>
            <person name="Wortman J."/>
            <person name="Fraser-Liggett C."/>
            <person name="Carlton J."/>
        </authorList>
    </citation>
    <scope>NUCLEOTIDE SEQUENCE</scope>
    <source>
        <strain evidence="2">G3</strain>
    </source>
</reference>
<gene>
    <name evidence="2" type="ORF">TVAG_361140</name>
</gene>
<keyword evidence="3" id="KW-1185">Reference proteome</keyword>
<dbReference type="SMR" id="A2FNF1"/>
<name>A2FNF1_TRIV3</name>
<dbReference type="InterPro" id="IPR016024">
    <property type="entry name" value="ARM-type_fold"/>
</dbReference>
<feature type="region of interest" description="Disordered" evidence="1">
    <location>
        <begin position="1"/>
        <end position="22"/>
    </location>
</feature>
<dbReference type="Gene3D" id="1.25.10.10">
    <property type="entry name" value="Leucine-rich Repeat Variant"/>
    <property type="match status" value="1"/>
</dbReference>
<organism evidence="2 3">
    <name type="scientific">Trichomonas vaginalis (strain ATCC PRA-98 / G3)</name>
    <dbReference type="NCBI Taxonomy" id="412133"/>
    <lineage>
        <taxon>Eukaryota</taxon>
        <taxon>Metamonada</taxon>
        <taxon>Parabasalia</taxon>
        <taxon>Trichomonadida</taxon>
        <taxon>Trichomonadidae</taxon>
        <taxon>Trichomonas</taxon>
    </lineage>
</organism>